<dbReference type="EMBL" id="JBHTBY010000011">
    <property type="protein sequence ID" value="MFC7321804.1"/>
    <property type="molecule type" value="Genomic_DNA"/>
</dbReference>
<dbReference type="InterPro" id="IPR003833">
    <property type="entry name" value="CT_C_D"/>
</dbReference>
<dbReference type="InterPro" id="IPR029000">
    <property type="entry name" value="Cyclophilin-like_dom_sf"/>
</dbReference>
<dbReference type="PANTHER" id="PTHR34698:SF2">
    <property type="entry name" value="5-OXOPROLINASE SUBUNIT B"/>
    <property type="match status" value="1"/>
</dbReference>
<evidence type="ECO:0000256" key="3">
    <source>
        <dbReference type="ARBA" id="ARBA00022840"/>
    </source>
</evidence>
<evidence type="ECO:0000256" key="1">
    <source>
        <dbReference type="ARBA" id="ARBA00022741"/>
    </source>
</evidence>
<sequence length="235" mass="26203">MDYTISPLGDQAIVLTISKEINEEAQRKVQILSKQLDEQQPDWMIEYIPAFTTVTIFYSPTMLAQEDVLPHQAAEMEIENLMSSITTETAGEPRTIEIPVCYGGDFGPDLEFVAEHNSLSIDEVIDIHSSGDYSVYMIGFAPGFPFIGGMSKKIAAPRRDSPRLTIPERSVGIAGMQTGVYPIETPGGWQLIGRTPKKLFTPEADTPSLLRAGDKIKFKQISEEEYVNWEEHSDD</sequence>
<feature type="domain" description="Carboxyltransferase" evidence="4">
    <location>
        <begin position="3"/>
        <end position="210"/>
    </location>
</feature>
<name>A0ABW2K4R8_9BACI</name>
<keyword evidence="3" id="KW-0067">ATP-binding</keyword>
<dbReference type="Proteomes" id="UP001596494">
    <property type="component" value="Unassembled WGS sequence"/>
</dbReference>
<dbReference type="SMART" id="SM00796">
    <property type="entry name" value="AHS1"/>
    <property type="match status" value="1"/>
</dbReference>
<keyword evidence="1" id="KW-0547">Nucleotide-binding</keyword>
<protein>
    <submittedName>
        <fullName evidence="5">5-oxoprolinase subunit PxpB</fullName>
        <ecNumber evidence="5">3.5.2.9</ecNumber>
    </submittedName>
</protein>
<evidence type="ECO:0000313" key="5">
    <source>
        <dbReference type="EMBL" id="MFC7321804.1"/>
    </source>
</evidence>
<keyword evidence="6" id="KW-1185">Reference proteome</keyword>
<keyword evidence="2 5" id="KW-0378">Hydrolase</keyword>
<dbReference type="SUPFAM" id="SSF50891">
    <property type="entry name" value="Cyclophilin-like"/>
    <property type="match status" value="1"/>
</dbReference>
<reference evidence="6" key="1">
    <citation type="journal article" date="2019" name="Int. J. Syst. Evol. Microbiol.">
        <title>The Global Catalogue of Microorganisms (GCM) 10K type strain sequencing project: providing services to taxonomists for standard genome sequencing and annotation.</title>
        <authorList>
            <consortium name="The Broad Institute Genomics Platform"/>
            <consortium name="The Broad Institute Genome Sequencing Center for Infectious Disease"/>
            <person name="Wu L."/>
            <person name="Ma J."/>
        </authorList>
    </citation>
    <scope>NUCLEOTIDE SEQUENCE [LARGE SCALE GENOMIC DNA]</scope>
    <source>
        <strain evidence="6">CCUG 73951</strain>
    </source>
</reference>
<dbReference type="Gene3D" id="2.40.100.10">
    <property type="entry name" value="Cyclophilin-like"/>
    <property type="match status" value="1"/>
</dbReference>
<dbReference type="SUPFAM" id="SSF160467">
    <property type="entry name" value="PH0987 N-terminal domain-like"/>
    <property type="match status" value="1"/>
</dbReference>
<proteinExistence type="predicted"/>
<accession>A0ABW2K4R8</accession>
<comment type="caution">
    <text evidence="5">The sequence shown here is derived from an EMBL/GenBank/DDBJ whole genome shotgun (WGS) entry which is preliminary data.</text>
</comment>
<dbReference type="Gene3D" id="3.30.1360.40">
    <property type="match status" value="1"/>
</dbReference>
<gene>
    <name evidence="5" type="primary">pxpB</name>
    <name evidence="5" type="ORF">ACFQMN_13030</name>
</gene>
<dbReference type="GO" id="GO:0017168">
    <property type="term" value="F:5-oxoprolinase (ATP-hydrolyzing) activity"/>
    <property type="evidence" value="ECO:0007669"/>
    <property type="project" value="UniProtKB-EC"/>
</dbReference>
<dbReference type="EC" id="3.5.2.9" evidence="5"/>
<evidence type="ECO:0000256" key="2">
    <source>
        <dbReference type="ARBA" id="ARBA00022801"/>
    </source>
</evidence>
<dbReference type="PANTHER" id="PTHR34698">
    <property type="entry name" value="5-OXOPROLINASE SUBUNIT B"/>
    <property type="match status" value="1"/>
</dbReference>
<organism evidence="5 6">
    <name type="scientific">Halobacillus campisalis</name>
    <dbReference type="NCBI Taxonomy" id="435909"/>
    <lineage>
        <taxon>Bacteria</taxon>
        <taxon>Bacillati</taxon>
        <taxon>Bacillota</taxon>
        <taxon>Bacilli</taxon>
        <taxon>Bacillales</taxon>
        <taxon>Bacillaceae</taxon>
        <taxon>Halobacillus</taxon>
    </lineage>
</organism>
<dbReference type="NCBIfam" id="TIGR00370">
    <property type="entry name" value="5-oxoprolinase subunit PxpB"/>
    <property type="match status" value="1"/>
</dbReference>
<evidence type="ECO:0000259" key="4">
    <source>
        <dbReference type="SMART" id="SM00796"/>
    </source>
</evidence>
<dbReference type="InterPro" id="IPR010016">
    <property type="entry name" value="PxpB"/>
</dbReference>
<evidence type="ECO:0000313" key="6">
    <source>
        <dbReference type="Proteomes" id="UP001596494"/>
    </source>
</evidence>
<dbReference type="RefSeq" id="WP_289215746.1">
    <property type="nucleotide sequence ID" value="NZ_JAPVRC010000004.1"/>
</dbReference>
<dbReference type="Pfam" id="PF02682">
    <property type="entry name" value="CT_C_D"/>
    <property type="match status" value="1"/>
</dbReference>